<reference evidence="1" key="1">
    <citation type="submission" date="2021-06" db="EMBL/GenBank/DDBJ databases">
        <authorList>
            <person name="Kallberg Y."/>
            <person name="Tangrot J."/>
            <person name="Rosling A."/>
        </authorList>
    </citation>
    <scope>NUCLEOTIDE SEQUENCE</scope>
    <source>
        <strain evidence="1">UK204</strain>
    </source>
</reference>
<dbReference type="AlphaFoldDB" id="A0A9N9IV68"/>
<keyword evidence="2" id="KW-1185">Reference proteome</keyword>
<dbReference type="EMBL" id="CAJVPQ010017926">
    <property type="protein sequence ID" value="CAG8749729.1"/>
    <property type="molecule type" value="Genomic_DNA"/>
</dbReference>
<feature type="non-terminal residue" evidence="1">
    <location>
        <position position="1"/>
    </location>
</feature>
<name>A0A9N9IV68_9GLOM</name>
<comment type="caution">
    <text evidence="1">The sequence shown here is derived from an EMBL/GenBank/DDBJ whole genome shotgun (WGS) entry which is preliminary data.</text>
</comment>
<proteinExistence type="predicted"/>
<evidence type="ECO:0000313" key="2">
    <source>
        <dbReference type="Proteomes" id="UP000789570"/>
    </source>
</evidence>
<organism evidence="1 2">
    <name type="scientific">Funneliformis caledonium</name>
    <dbReference type="NCBI Taxonomy" id="1117310"/>
    <lineage>
        <taxon>Eukaryota</taxon>
        <taxon>Fungi</taxon>
        <taxon>Fungi incertae sedis</taxon>
        <taxon>Mucoromycota</taxon>
        <taxon>Glomeromycotina</taxon>
        <taxon>Glomeromycetes</taxon>
        <taxon>Glomerales</taxon>
        <taxon>Glomeraceae</taxon>
        <taxon>Funneliformis</taxon>
    </lineage>
</organism>
<evidence type="ECO:0000313" key="1">
    <source>
        <dbReference type="EMBL" id="CAG8749729.1"/>
    </source>
</evidence>
<dbReference type="Proteomes" id="UP000789570">
    <property type="component" value="Unassembled WGS sequence"/>
</dbReference>
<gene>
    <name evidence="1" type="ORF">FCALED_LOCUS16222</name>
</gene>
<sequence length="49" mass="5406">PKITASASLALGQYVRHDISLFTRTLARKLENIGVEISYRTQGTPNNTC</sequence>
<dbReference type="OrthoDB" id="2420879at2759"/>
<accession>A0A9N9IV68</accession>
<protein>
    <submittedName>
        <fullName evidence="1">3314_t:CDS:1</fullName>
    </submittedName>
</protein>